<evidence type="ECO:0000313" key="2">
    <source>
        <dbReference type="Proteomes" id="UP000887574"/>
    </source>
</evidence>
<name>A0A915CWD8_9BILA</name>
<dbReference type="Proteomes" id="UP000887574">
    <property type="component" value="Unplaced"/>
</dbReference>
<evidence type="ECO:0000256" key="1">
    <source>
        <dbReference type="SAM" id="MobiDB-lite"/>
    </source>
</evidence>
<sequence>MGRKLTVKSCSSKSHKSKSKNAQLRKDVLESSIKPINPPSIKCLIKNNVLAPKLTVDAGLVEEVNPFLILPSQPGCVFSSEASSSAPQLPSFWPLSSEVLLDGLELTPYYTHTSAQNGHYPNYLVPANPSEYAIESGFDHSNWALQNPCTSKIVPHHGCPPGTSSSLNQPWGDLTTQNAYYVPSSQPNSNTLAVAISPGPLVYPDEAHPNYPSSWNHCYTDWIQAGSIQPTSEAKSDAYSTLNYSTTRRNEDLVCTEHPQQIDTLLPSTGISEIQYILANLILDIRRPMWPPWGLLDLIFSQRWLLRCLDSEIKFRKYEYIVCIIMY</sequence>
<proteinExistence type="predicted"/>
<organism evidence="2 3">
    <name type="scientific">Ditylenchus dipsaci</name>
    <dbReference type="NCBI Taxonomy" id="166011"/>
    <lineage>
        <taxon>Eukaryota</taxon>
        <taxon>Metazoa</taxon>
        <taxon>Ecdysozoa</taxon>
        <taxon>Nematoda</taxon>
        <taxon>Chromadorea</taxon>
        <taxon>Rhabditida</taxon>
        <taxon>Tylenchina</taxon>
        <taxon>Tylenchomorpha</taxon>
        <taxon>Sphaerularioidea</taxon>
        <taxon>Anguinidae</taxon>
        <taxon>Anguininae</taxon>
        <taxon>Ditylenchus</taxon>
    </lineage>
</organism>
<reference evidence="3" key="1">
    <citation type="submission" date="2022-11" db="UniProtKB">
        <authorList>
            <consortium name="WormBaseParasite"/>
        </authorList>
    </citation>
    <scope>IDENTIFICATION</scope>
</reference>
<keyword evidence="2" id="KW-1185">Reference proteome</keyword>
<dbReference type="AlphaFoldDB" id="A0A915CWD8"/>
<evidence type="ECO:0000313" key="3">
    <source>
        <dbReference type="WBParaSite" id="jg12872"/>
    </source>
</evidence>
<feature type="region of interest" description="Disordered" evidence="1">
    <location>
        <begin position="1"/>
        <end position="24"/>
    </location>
</feature>
<accession>A0A915CWD8</accession>
<dbReference type="WBParaSite" id="jg12872">
    <property type="protein sequence ID" value="jg12872"/>
    <property type="gene ID" value="jg12872"/>
</dbReference>
<protein>
    <submittedName>
        <fullName evidence="3">Uncharacterized protein</fullName>
    </submittedName>
</protein>